<accession>A0A1Y6JZD2</accession>
<feature type="transmembrane region" description="Helical" evidence="1">
    <location>
        <begin position="89"/>
        <end position="118"/>
    </location>
</feature>
<reference evidence="3" key="1">
    <citation type="submission" date="2017-05" db="EMBL/GenBank/DDBJ databases">
        <authorList>
            <person name="Papadimitriou K."/>
        </authorList>
    </citation>
    <scope>NUCLEOTIDE SEQUENCE [LARGE SCALE GENOMIC DNA]</scope>
    <source>
        <strain evidence="3">ACA-DC 3411</strain>
    </source>
</reference>
<evidence type="ECO:0000313" key="2">
    <source>
        <dbReference type="EMBL" id="SMS15277.1"/>
    </source>
</evidence>
<dbReference type="EMBL" id="LT854705">
    <property type="protein sequence ID" value="SMS15277.1"/>
    <property type="molecule type" value="Genomic_DNA"/>
</dbReference>
<feature type="transmembrane region" description="Helical" evidence="1">
    <location>
        <begin position="220"/>
        <end position="242"/>
    </location>
</feature>
<feature type="transmembrane region" description="Helical" evidence="1">
    <location>
        <begin position="183"/>
        <end position="200"/>
    </location>
</feature>
<sequence>MTSFSETFRSMWRSKFRIVNILLVIYLLLLVVTLGGQLWSDGWANLDFTSASGVGFGWGLVAFIWLTVQTERDYVSDTYRLFPATNATVYLAGLATTVVAFAYLAAIRLGILGLGLIFEHRNSGLGQMIHETARHMGADEWHWAILVGLLLIVLTITGWVSITLIHFLVNVASAFLPNGRNRVVKVIIAVVVIGLLTLLNKWLGALQTQFMAHQALQTSLIYLLVIAVIWAAVEIWVNIYLLRRWVEARY</sequence>
<keyword evidence="1" id="KW-0472">Membrane</keyword>
<evidence type="ECO:0000313" key="3">
    <source>
        <dbReference type="Proteomes" id="UP000195412"/>
    </source>
</evidence>
<organism evidence="2 3">
    <name type="scientific">Levilactobacillus zymae</name>
    <dbReference type="NCBI Taxonomy" id="267363"/>
    <lineage>
        <taxon>Bacteria</taxon>
        <taxon>Bacillati</taxon>
        <taxon>Bacillota</taxon>
        <taxon>Bacilli</taxon>
        <taxon>Lactobacillales</taxon>
        <taxon>Lactobacillaceae</taxon>
        <taxon>Levilactobacillus</taxon>
    </lineage>
</organism>
<proteinExistence type="predicted"/>
<keyword evidence="1" id="KW-0812">Transmembrane</keyword>
<keyword evidence="1" id="KW-1133">Transmembrane helix</keyword>
<dbReference type="KEGG" id="lzy:LZ3411_2227"/>
<protein>
    <submittedName>
        <fullName evidence="2">Uncharacterized protein</fullName>
    </submittedName>
</protein>
<feature type="transmembrane region" description="Helical" evidence="1">
    <location>
        <begin position="51"/>
        <end position="68"/>
    </location>
</feature>
<feature type="transmembrane region" description="Helical" evidence="1">
    <location>
        <begin position="21"/>
        <end position="39"/>
    </location>
</feature>
<dbReference type="RefSeq" id="WP_087742578.1">
    <property type="nucleotide sequence ID" value="NZ_JBPWQU010000008.1"/>
</dbReference>
<feature type="transmembrane region" description="Helical" evidence="1">
    <location>
        <begin position="143"/>
        <end position="171"/>
    </location>
</feature>
<dbReference type="Proteomes" id="UP000195412">
    <property type="component" value="Chromosome I"/>
</dbReference>
<gene>
    <name evidence="2" type="ORF">LZ3411_2227</name>
</gene>
<evidence type="ECO:0000256" key="1">
    <source>
        <dbReference type="SAM" id="Phobius"/>
    </source>
</evidence>
<dbReference type="AlphaFoldDB" id="A0A1Y6JZD2"/>
<name>A0A1Y6JZD2_9LACO</name>